<organism evidence="4 5">
    <name type="scientific">Croceibacterium xixiisoli</name>
    <dbReference type="NCBI Taxonomy" id="1476466"/>
    <lineage>
        <taxon>Bacteria</taxon>
        <taxon>Pseudomonadati</taxon>
        <taxon>Pseudomonadota</taxon>
        <taxon>Alphaproteobacteria</taxon>
        <taxon>Sphingomonadales</taxon>
        <taxon>Erythrobacteraceae</taxon>
        <taxon>Croceibacterium</taxon>
    </lineage>
</organism>
<dbReference type="PANTHER" id="PTHR47234:SF3">
    <property type="entry name" value="SECRETIN_TONB SHORT N-TERMINAL DOMAIN-CONTAINING PROTEIN"/>
    <property type="match status" value="1"/>
</dbReference>
<dbReference type="Gene3D" id="2.40.170.20">
    <property type="entry name" value="TonB-dependent receptor, beta-barrel domain"/>
    <property type="match status" value="1"/>
</dbReference>
<evidence type="ECO:0000313" key="5">
    <source>
        <dbReference type="Proteomes" id="UP000469430"/>
    </source>
</evidence>
<keyword evidence="3" id="KW-0998">Cell outer membrane</keyword>
<dbReference type="EMBL" id="WTYJ01000001">
    <property type="protein sequence ID" value="MXO98904.1"/>
    <property type="molecule type" value="Genomic_DNA"/>
</dbReference>
<evidence type="ECO:0008006" key="6">
    <source>
        <dbReference type="Google" id="ProtNLM"/>
    </source>
</evidence>
<dbReference type="AlphaFoldDB" id="A0A6I4TSP5"/>
<protein>
    <recommendedName>
        <fullName evidence="6">TonB-dependent receptor-like beta-barrel domain-containing protein</fullName>
    </recommendedName>
</protein>
<keyword evidence="2" id="KW-0472">Membrane</keyword>
<accession>A0A6I4TSP5</accession>
<dbReference type="InterPro" id="IPR036942">
    <property type="entry name" value="Beta-barrel_TonB_sf"/>
</dbReference>
<name>A0A6I4TSP5_9SPHN</name>
<proteinExistence type="predicted"/>
<keyword evidence="5" id="KW-1185">Reference proteome</keyword>
<dbReference type="PANTHER" id="PTHR47234">
    <property type="match status" value="1"/>
</dbReference>
<gene>
    <name evidence="4" type="ORF">GRI97_07880</name>
</gene>
<dbReference type="RefSeq" id="WP_161390495.1">
    <property type="nucleotide sequence ID" value="NZ_JBHSCP010000001.1"/>
</dbReference>
<dbReference type="GO" id="GO:0009279">
    <property type="term" value="C:cell outer membrane"/>
    <property type="evidence" value="ECO:0007669"/>
    <property type="project" value="UniProtKB-SubCell"/>
</dbReference>
<comment type="subcellular location">
    <subcellularLocation>
        <location evidence="1">Cell outer membrane</location>
    </subcellularLocation>
</comment>
<dbReference type="Proteomes" id="UP000469430">
    <property type="component" value="Unassembled WGS sequence"/>
</dbReference>
<reference evidence="4 5" key="1">
    <citation type="submission" date="2019-12" db="EMBL/GenBank/DDBJ databases">
        <title>Genomic-based taxomic classification of the family Erythrobacteraceae.</title>
        <authorList>
            <person name="Xu L."/>
        </authorList>
    </citation>
    <scope>NUCLEOTIDE SEQUENCE [LARGE SCALE GENOMIC DNA]</scope>
    <source>
        <strain evidence="4 5">S36</strain>
    </source>
</reference>
<comment type="caution">
    <text evidence="4">The sequence shown here is derived from an EMBL/GenBank/DDBJ whole genome shotgun (WGS) entry which is preliminary data.</text>
</comment>
<evidence type="ECO:0000313" key="4">
    <source>
        <dbReference type="EMBL" id="MXO98904.1"/>
    </source>
</evidence>
<dbReference type="PROSITE" id="PS51257">
    <property type="entry name" value="PROKAR_LIPOPROTEIN"/>
    <property type="match status" value="1"/>
</dbReference>
<evidence type="ECO:0000256" key="2">
    <source>
        <dbReference type="ARBA" id="ARBA00023136"/>
    </source>
</evidence>
<sequence>MKDYIGTPPGGFQNIINVCHQSGLASACALINDGSIAAGDDITEVRNISLNLEELRTSGVDIEADYRFDLGGRNQLMLRGLATYTDQLTSIAFGQTIDRAGQTGVAGAIAAPKWSANGFVTFVNPRFTLTLQGRYIDKGVLDALYTQPGDDGYVAGALNTINDNSVPSRFYLNLSGTVNLGPDAEEGRGFQLFYRVNNLLNTDPPIVPETQFPTNPVYFDTIGRYYTVGLRARF</sequence>
<evidence type="ECO:0000256" key="1">
    <source>
        <dbReference type="ARBA" id="ARBA00004442"/>
    </source>
</evidence>
<evidence type="ECO:0000256" key="3">
    <source>
        <dbReference type="ARBA" id="ARBA00023237"/>
    </source>
</evidence>
<dbReference type="SUPFAM" id="SSF56935">
    <property type="entry name" value="Porins"/>
    <property type="match status" value="1"/>
</dbReference>